<dbReference type="EC" id="3.1.2.-" evidence="3"/>
<reference evidence="3 4" key="1">
    <citation type="submission" date="2019-02" db="EMBL/GenBank/DDBJ databases">
        <title>Deep-cultivation of Planctomycetes and their phenomic and genomic characterization uncovers novel biology.</title>
        <authorList>
            <person name="Wiegand S."/>
            <person name="Jogler M."/>
            <person name="Boedeker C."/>
            <person name="Pinto D."/>
            <person name="Vollmers J."/>
            <person name="Rivas-Marin E."/>
            <person name="Kohn T."/>
            <person name="Peeters S.H."/>
            <person name="Heuer A."/>
            <person name="Rast P."/>
            <person name="Oberbeckmann S."/>
            <person name="Bunk B."/>
            <person name="Jeske O."/>
            <person name="Meyerdierks A."/>
            <person name="Storesund J.E."/>
            <person name="Kallscheuer N."/>
            <person name="Luecker S."/>
            <person name="Lage O.M."/>
            <person name="Pohl T."/>
            <person name="Merkel B.J."/>
            <person name="Hornburger P."/>
            <person name="Mueller R.-W."/>
            <person name="Bruemmer F."/>
            <person name="Labrenz M."/>
            <person name="Spormann A.M."/>
            <person name="Op Den Camp H."/>
            <person name="Overmann J."/>
            <person name="Amann R."/>
            <person name="Jetten M.S.M."/>
            <person name="Mascher T."/>
            <person name="Medema M.H."/>
            <person name="Devos D.P."/>
            <person name="Kaster A.-K."/>
            <person name="Ovreas L."/>
            <person name="Rohde M."/>
            <person name="Galperin M.Y."/>
            <person name="Jogler C."/>
        </authorList>
    </citation>
    <scope>NUCLEOTIDE SEQUENCE [LARGE SCALE GENOMIC DNA]</scope>
    <source>
        <strain evidence="3 4">Pan14r</strain>
    </source>
</reference>
<evidence type="ECO:0000256" key="1">
    <source>
        <dbReference type="ARBA" id="ARBA00005953"/>
    </source>
</evidence>
<dbReference type="EMBL" id="SJPL01000001">
    <property type="protein sequence ID" value="TWT69320.1"/>
    <property type="molecule type" value="Genomic_DNA"/>
</dbReference>
<gene>
    <name evidence="3" type="primary">ybgC_1</name>
    <name evidence="3" type="ORF">Pan14r_16050</name>
</gene>
<dbReference type="PANTHER" id="PTHR31793">
    <property type="entry name" value="4-HYDROXYBENZOYL-COA THIOESTERASE FAMILY MEMBER"/>
    <property type="match status" value="1"/>
</dbReference>
<protein>
    <submittedName>
        <fullName evidence="3">Acyl-CoA thioester hydrolase YbgC</fullName>
        <ecNumber evidence="3">3.1.2.-</ecNumber>
    </submittedName>
</protein>
<dbReference type="NCBIfam" id="TIGR00051">
    <property type="entry name" value="YbgC/FadM family acyl-CoA thioesterase"/>
    <property type="match status" value="1"/>
</dbReference>
<dbReference type="GO" id="GO:0047617">
    <property type="term" value="F:fatty acyl-CoA hydrolase activity"/>
    <property type="evidence" value="ECO:0007669"/>
    <property type="project" value="TreeGrafter"/>
</dbReference>
<sequence>MLRQHSIEIRVRYDECDPMGFVHHSRFLQYFEMGRTELLRASGGNYREMEEAGQLVVVVRVDCRYRRPACYDDLLRLETEITGVTAGKIMHQYHLYRDQELLVQADVTLAVIDREGQIQRVPEFLRTAFSADQSP</sequence>
<dbReference type="Proteomes" id="UP000317238">
    <property type="component" value="Unassembled WGS sequence"/>
</dbReference>
<keyword evidence="4" id="KW-1185">Reference proteome</keyword>
<dbReference type="CDD" id="cd00586">
    <property type="entry name" value="4HBT"/>
    <property type="match status" value="1"/>
</dbReference>
<keyword evidence="2 3" id="KW-0378">Hydrolase</keyword>
<comment type="caution">
    <text evidence="3">The sequence shown here is derived from an EMBL/GenBank/DDBJ whole genome shotgun (WGS) entry which is preliminary data.</text>
</comment>
<dbReference type="InterPro" id="IPR050563">
    <property type="entry name" value="4-hydroxybenzoyl-CoA_TE"/>
</dbReference>
<dbReference type="SUPFAM" id="SSF54637">
    <property type="entry name" value="Thioesterase/thiol ester dehydrase-isomerase"/>
    <property type="match status" value="1"/>
</dbReference>
<dbReference type="PIRSF" id="PIRSF003230">
    <property type="entry name" value="YbgC"/>
    <property type="match status" value="1"/>
</dbReference>
<dbReference type="AlphaFoldDB" id="A0A5C5Y2C5"/>
<accession>A0A5C5Y2C5</accession>
<dbReference type="Gene3D" id="3.10.129.10">
    <property type="entry name" value="Hotdog Thioesterase"/>
    <property type="match status" value="1"/>
</dbReference>
<evidence type="ECO:0000313" key="3">
    <source>
        <dbReference type="EMBL" id="TWT69320.1"/>
    </source>
</evidence>
<dbReference type="PANTHER" id="PTHR31793:SF27">
    <property type="entry name" value="NOVEL THIOESTERASE SUPERFAMILY DOMAIN AND SAPOSIN A-TYPE DOMAIN CONTAINING PROTEIN (0610012H03RIK)"/>
    <property type="match status" value="1"/>
</dbReference>
<dbReference type="Pfam" id="PF13279">
    <property type="entry name" value="4HBT_2"/>
    <property type="match status" value="1"/>
</dbReference>
<dbReference type="OrthoDB" id="9800856at2"/>
<evidence type="ECO:0000256" key="2">
    <source>
        <dbReference type="ARBA" id="ARBA00022801"/>
    </source>
</evidence>
<dbReference type="InterPro" id="IPR029069">
    <property type="entry name" value="HotDog_dom_sf"/>
</dbReference>
<organism evidence="3 4">
    <name type="scientific">Crateriforma conspicua</name>
    <dbReference type="NCBI Taxonomy" id="2527996"/>
    <lineage>
        <taxon>Bacteria</taxon>
        <taxon>Pseudomonadati</taxon>
        <taxon>Planctomycetota</taxon>
        <taxon>Planctomycetia</taxon>
        <taxon>Planctomycetales</taxon>
        <taxon>Planctomycetaceae</taxon>
        <taxon>Crateriforma</taxon>
    </lineage>
</organism>
<dbReference type="InterPro" id="IPR006684">
    <property type="entry name" value="YbgC/YbaW"/>
</dbReference>
<name>A0A5C5Y2C5_9PLAN</name>
<comment type="similarity">
    <text evidence="1">Belongs to the 4-hydroxybenzoyl-CoA thioesterase family.</text>
</comment>
<dbReference type="RefSeq" id="WP_145304937.1">
    <property type="nucleotide sequence ID" value="NZ_SJPL01000001.1"/>
</dbReference>
<evidence type="ECO:0000313" key="4">
    <source>
        <dbReference type="Proteomes" id="UP000317238"/>
    </source>
</evidence>
<proteinExistence type="inferred from homology"/>